<gene>
    <name evidence="1" type="ORF">SteCoe_26337</name>
</gene>
<dbReference type="EMBL" id="MPUH01000735">
    <property type="protein sequence ID" value="OMJ74694.1"/>
    <property type="molecule type" value="Genomic_DNA"/>
</dbReference>
<evidence type="ECO:0000313" key="1">
    <source>
        <dbReference type="EMBL" id="OMJ74694.1"/>
    </source>
</evidence>
<proteinExistence type="predicted"/>
<dbReference type="AlphaFoldDB" id="A0A1R2BD59"/>
<protein>
    <submittedName>
        <fullName evidence="1">Uncharacterized protein</fullName>
    </submittedName>
</protein>
<name>A0A1R2BD59_9CILI</name>
<reference evidence="1 2" key="1">
    <citation type="submission" date="2016-11" db="EMBL/GenBank/DDBJ databases">
        <title>The macronuclear genome of Stentor coeruleus: a giant cell with tiny introns.</title>
        <authorList>
            <person name="Slabodnick M."/>
            <person name="Ruby J.G."/>
            <person name="Reiff S.B."/>
            <person name="Swart E.C."/>
            <person name="Gosai S."/>
            <person name="Prabakaran S."/>
            <person name="Witkowska E."/>
            <person name="Larue G.E."/>
            <person name="Fisher S."/>
            <person name="Freeman R.M."/>
            <person name="Gunawardena J."/>
            <person name="Chu W."/>
            <person name="Stover N.A."/>
            <person name="Gregory B.D."/>
            <person name="Nowacki M."/>
            <person name="Derisi J."/>
            <person name="Roy S.W."/>
            <person name="Marshall W.F."/>
            <person name="Sood P."/>
        </authorList>
    </citation>
    <scope>NUCLEOTIDE SEQUENCE [LARGE SCALE GENOMIC DNA]</scope>
    <source>
        <strain evidence="1">WM001</strain>
    </source>
</reference>
<keyword evidence="2" id="KW-1185">Reference proteome</keyword>
<dbReference type="OrthoDB" id="326328at2759"/>
<sequence>MQLSRPVKEVKKNSTSPLKTPERALATRKVPIAKKSPIKSKLAAVPRNITQMRSSGNVKIFEGLKLTSVNIVQGCEKLRRIIGFSTYRPCFQIIKNVYTADLQNLEEFLSLKTMLKSWEALKTNTYLNNKKDNLSELVEDYQDLIYPDIDIGRKQYKRKLMEQSLNGIMSFYCQTMDINQHIENFYMKKLAKKAFEGIYMTSKYDNVIDDFVKVKILPKVLKAWNSLTKLKVS</sequence>
<dbReference type="Proteomes" id="UP000187209">
    <property type="component" value="Unassembled WGS sequence"/>
</dbReference>
<accession>A0A1R2BD59</accession>
<comment type="caution">
    <text evidence="1">The sequence shown here is derived from an EMBL/GenBank/DDBJ whole genome shotgun (WGS) entry which is preliminary data.</text>
</comment>
<organism evidence="1 2">
    <name type="scientific">Stentor coeruleus</name>
    <dbReference type="NCBI Taxonomy" id="5963"/>
    <lineage>
        <taxon>Eukaryota</taxon>
        <taxon>Sar</taxon>
        <taxon>Alveolata</taxon>
        <taxon>Ciliophora</taxon>
        <taxon>Postciliodesmatophora</taxon>
        <taxon>Heterotrichea</taxon>
        <taxon>Heterotrichida</taxon>
        <taxon>Stentoridae</taxon>
        <taxon>Stentor</taxon>
    </lineage>
</organism>
<evidence type="ECO:0000313" key="2">
    <source>
        <dbReference type="Proteomes" id="UP000187209"/>
    </source>
</evidence>